<organism evidence="2 3">
    <name type="scientific">Sphaerisporangium siamense</name>
    <dbReference type="NCBI Taxonomy" id="795645"/>
    <lineage>
        <taxon>Bacteria</taxon>
        <taxon>Bacillati</taxon>
        <taxon>Actinomycetota</taxon>
        <taxon>Actinomycetes</taxon>
        <taxon>Streptosporangiales</taxon>
        <taxon>Streptosporangiaceae</taxon>
        <taxon>Sphaerisporangium</taxon>
    </lineage>
</organism>
<dbReference type="AlphaFoldDB" id="A0A7W7D9U4"/>
<dbReference type="Proteomes" id="UP000542210">
    <property type="component" value="Unassembled WGS sequence"/>
</dbReference>
<feature type="signal peptide" evidence="1">
    <location>
        <begin position="1"/>
        <end position="28"/>
    </location>
</feature>
<evidence type="ECO:0000313" key="3">
    <source>
        <dbReference type="Proteomes" id="UP000542210"/>
    </source>
</evidence>
<name>A0A7W7D9U4_9ACTN</name>
<dbReference type="EMBL" id="JACHND010000001">
    <property type="protein sequence ID" value="MBB4702912.1"/>
    <property type="molecule type" value="Genomic_DNA"/>
</dbReference>
<gene>
    <name evidence="2" type="ORF">BJ982_004456</name>
</gene>
<evidence type="ECO:0000313" key="2">
    <source>
        <dbReference type="EMBL" id="MBB4702912.1"/>
    </source>
</evidence>
<keyword evidence="3" id="KW-1185">Reference proteome</keyword>
<sequence>MLRKLAAGIGLAAVTVMGLAATTGTANAVPTKPAKPKVAYAAHGKVKQEAYWALSYNHPGVILCVTKGDKAEAVYKVQKYAKAHRKLGYYWGGRAAKKYDRLCKG</sequence>
<reference evidence="2 3" key="1">
    <citation type="submission" date="2020-08" db="EMBL/GenBank/DDBJ databases">
        <title>Sequencing the genomes of 1000 actinobacteria strains.</title>
        <authorList>
            <person name="Klenk H.-P."/>
        </authorList>
    </citation>
    <scope>NUCLEOTIDE SEQUENCE [LARGE SCALE GENOMIC DNA]</scope>
    <source>
        <strain evidence="2 3">DSM 45784</strain>
    </source>
</reference>
<keyword evidence="1" id="KW-0732">Signal</keyword>
<accession>A0A7W7D9U4</accession>
<protein>
    <submittedName>
        <fullName evidence="2">Uncharacterized protein</fullName>
    </submittedName>
</protein>
<feature type="chain" id="PRO_5030815781" evidence="1">
    <location>
        <begin position="29"/>
        <end position="105"/>
    </location>
</feature>
<proteinExistence type="predicted"/>
<comment type="caution">
    <text evidence="2">The sequence shown here is derived from an EMBL/GenBank/DDBJ whole genome shotgun (WGS) entry which is preliminary data.</text>
</comment>
<dbReference type="RefSeq" id="WP_184882998.1">
    <property type="nucleotide sequence ID" value="NZ_BOOV01000005.1"/>
</dbReference>
<evidence type="ECO:0000256" key="1">
    <source>
        <dbReference type="SAM" id="SignalP"/>
    </source>
</evidence>